<gene>
    <name evidence="1" type="ORF">CC86DRAFT_294505</name>
</gene>
<dbReference type="EMBL" id="MU006227">
    <property type="protein sequence ID" value="KAF2825688.1"/>
    <property type="molecule type" value="Genomic_DNA"/>
</dbReference>
<name>A0A6A6ZYC1_9PLEO</name>
<proteinExistence type="predicted"/>
<accession>A0A6A6ZYC1</accession>
<evidence type="ECO:0000313" key="1">
    <source>
        <dbReference type="EMBL" id="KAF2825688.1"/>
    </source>
</evidence>
<keyword evidence="2" id="KW-1185">Reference proteome</keyword>
<dbReference type="Proteomes" id="UP000799424">
    <property type="component" value="Unassembled WGS sequence"/>
</dbReference>
<reference evidence="1" key="1">
    <citation type="journal article" date="2020" name="Stud. Mycol.">
        <title>101 Dothideomycetes genomes: a test case for predicting lifestyles and emergence of pathogens.</title>
        <authorList>
            <person name="Haridas S."/>
            <person name="Albert R."/>
            <person name="Binder M."/>
            <person name="Bloem J."/>
            <person name="Labutti K."/>
            <person name="Salamov A."/>
            <person name="Andreopoulos B."/>
            <person name="Baker S."/>
            <person name="Barry K."/>
            <person name="Bills G."/>
            <person name="Bluhm B."/>
            <person name="Cannon C."/>
            <person name="Castanera R."/>
            <person name="Culley D."/>
            <person name="Daum C."/>
            <person name="Ezra D."/>
            <person name="Gonzalez J."/>
            <person name="Henrissat B."/>
            <person name="Kuo A."/>
            <person name="Liang C."/>
            <person name="Lipzen A."/>
            <person name="Lutzoni F."/>
            <person name="Magnuson J."/>
            <person name="Mondo S."/>
            <person name="Nolan M."/>
            <person name="Ohm R."/>
            <person name="Pangilinan J."/>
            <person name="Park H.-J."/>
            <person name="Ramirez L."/>
            <person name="Alfaro M."/>
            <person name="Sun H."/>
            <person name="Tritt A."/>
            <person name="Yoshinaga Y."/>
            <person name="Zwiers L.-H."/>
            <person name="Turgeon B."/>
            <person name="Goodwin S."/>
            <person name="Spatafora J."/>
            <person name="Crous P."/>
            <person name="Grigoriev I."/>
        </authorList>
    </citation>
    <scope>NUCLEOTIDE SEQUENCE</scope>
    <source>
        <strain evidence="1">CBS 113818</strain>
    </source>
</reference>
<protein>
    <submittedName>
        <fullName evidence="1">Uncharacterized protein</fullName>
    </submittedName>
</protein>
<evidence type="ECO:0000313" key="2">
    <source>
        <dbReference type="Proteomes" id="UP000799424"/>
    </source>
</evidence>
<sequence>MPPPIADKVEANQLKLYTIPQTKPKTLTVRNYCSYKIFYQHVGSGGVLGNGTLEAGGTWATPTDIGGSNFKASKTEDLAKVVQVEYNRGAALWYNLSLIDCLARGPDGQRTKDATGCVGLEAGLQFGNKENKSFQCKPGTWCDDQAYFYPENMCKEINPVTNCAQDLGVTMEFCASKKS</sequence>
<dbReference type="OrthoDB" id="5144514at2759"/>
<dbReference type="AlphaFoldDB" id="A0A6A6ZYC1"/>
<organism evidence="1 2">
    <name type="scientific">Ophiobolus disseminans</name>
    <dbReference type="NCBI Taxonomy" id="1469910"/>
    <lineage>
        <taxon>Eukaryota</taxon>
        <taxon>Fungi</taxon>
        <taxon>Dikarya</taxon>
        <taxon>Ascomycota</taxon>
        <taxon>Pezizomycotina</taxon>
        <taxon>Dothideomycetes</taxon>
        <taxon>Pleosporomycetidae</taxon>
        <taxon>Pleosporales</taxon>
        <taxon>Pleosporineae</taxon>
        <taxon>Phaeosphaeriaceae</taxon>
        <taxon>Ophiobolus</taxon>
    </lineage>
</organism>